<evidence type="ECO:0000313" key="2">
    <source>
        <dbReference type="EMBL" id="TBH72125.1"/>
    </source>
</evidence>
<dbReference type="Proteomes" id="UP000293583">
    <property type="component" value="Unassembled WGS sequence"/>
</dbReference>
<dbReference type="InterPro" id="IPR032269">
    <property type="entry name" value="DUF4833"/>
</dbReference>
<reference evidence="2 3" key="1">
    <citation type="submission" date="2019-02" db="EMBL/GenBank/DDBJ databases">
        <title>Genome of a new Bacteroidetes strain.</title>
        <authorList>
            <person name="Pitt A."/>
        </authorList>
    </citation>
    <scope>NUCLEOTIDE SEQUENCE [LARGE SCALE GENOMIC DNA]</scope>
    <source>
        <strain evidence="2 3">103A-SOEBACH</strain>
    </source>
</reference>
<dbReference type="EMBL" id="SEWY01000004">
    <property type="protein sequence ID" value="TBH72125.1"/>
    <property type="molecule type" value="Genomic_DNA"/>
</dbReference>
<evidence type="ECO:0000259" key="1">
    <source>
        <dbReference type="Pfam" id="PF16117"/>
    </source>
</evidence>
<feature type="domain" description="DUF4833" evidence="1">
    <location>
        <begin position="55"/>
        <end position="192"/>
    </location>
</feature>
<accession>A0A4V2IVK8</accession>
<gene>
    <name evidence="2" type="ORF">EWU20_09910</name>
</gene>
<name>A0A4V2IVK8_9BACT</name>
<keyword evidence="3" id="KW-1185">Reference proteome</keyword>
<comment type="caution">
    <text evidence="2">The sequence shown here is derived from an EMBL/GenBank/DDBJ whole genome shotgun (WGS) entry which is preliminary data.</text>
</comment>
<sequence length="195" mass="22299">MQDRKSAANHIAFFFVICRFKLFPMKLTSLLLLITFCSLGGDRFPNPPDSPNRLFFIQRSTNANVVVYDANVIAGKLNAKDPVHTYWYRFGEKGQKEELTAIQRTLAYGLYTSAVTGIPNTYEGHFLAYRKRKFMVKQDATGDPIALFPINGKMQILKRVFVSVDDSKFMTTVNYIELFGKDPVTGRDVYEKFKP</sequence>
<dbReference type="AlphaFoldDB" id="A0A4V2IVK8"/>
<evidence type="ECO:0000313" key="3">
    <source>
        <dbReference type="Proteomes" id="UP000293583"/>
    </source>
</evidence>
<protein>
    <submittedName>
        <fullName evidence="2">DUF4833 domain-containing protein</fullName>
    </submittedName>
</protein>
<proteinExistence type="predicted"/>
<organism evidence="2 3">
    <name type="scientific">Aquirufa antheringensis</name>
    <dbReference type="NCBI Taxonomy" id="2516559"/>
    <lineage>
        <taxon>Bacteria</taxon>
        <taxon>Pseudomonadati</taxon>
        <taxon>Bacteroidota</taxon>
        <taxon>Cytophagia</taxon>
        <taxon>Cytophagales</taxon>
        <taxon>Flectobacillaceae</taxon>
        <taxon>Aquirufa</taxon>
    </lineage>
</organism>
<dbReference type="Pfam" id="PF16117">
    <property type="entry name" value="DUF4833"/>
    <property type="match status" value="1"/>
</dbReference>